<dbReference type="Proteomes" id="UP000008701">
    <property type="component" value="Chromosome"/>
</dbReference>
<organism evidence="3 4">
    <name type="scientific">Chlorobium phaeobacteroides (strain DSM 266 / SMG 266 / 2430)</name>
    <dbReference type="NCBI Taxonomy" id="290317"/>
    <lineage>
        <taxon>Bacteria</taxon>
        <taxon>Pseudomonadati</taxon>
        <taxon>Chlorobiota</taxon>
        <taxon>Chlorobiia</taxon>
        <taxon>Chlorobiales</taxon>
        <taxon>Chlorobiaceae</taxon>
        <taxon>Chlorobium/Pelodictyon group</taxon>
        <taxon>Chlorobium</taxon>
    </lineage>
</organism>
<dbReference type="GO" id="GO:0008234">
    <property type="term" value="F:cysteine-type peptidase activity"/>
    <property type="evidence" value="ECO:0007669"/>
    <property type="project" value="InterPro"/>
</dbReference>
<dbReference type="eggNOG" id="COG4870">
    <property type="taxonomic scope" value="Bacteria"/>
</dbReference>
<sequence length="307" mass="34025">MFPMRSFLELKCINRPVGTGWLPPLPDLRDYNAETPEIIELASKLGIPQTAKTLKSALPAQVDLRQWCSPIENQGLLGSCTAQSAVGVIEYFQCRAFGKYLDASALFLYKATRNLMGVTGDTGAWLRNTVGAVALCGVPPEKYWKYTDQDPDFDNEPGGFIYAVADNFEALKYFCHDPLGAKKPANLVLQSVKKYLAAGIPSMCGFYGFNSFEQSDNKGAIPYPCPDEHASWGHAIMVVGYDDEKKVVNTACGKATTGALRIRNSWGTGWGEEGYGWLPYEYVLNGLALDFWSIINMEWVDTRQFGY</sequence>
<proteinExistence type="inferred from homology"/>
<keyword evidence="4" id="KW-1185">Reference proteome</keyword>
<comment type="similarity">
    <text evidence="1">Belongs to the peptidase C1 family.</text>
</comment>
<dbReference type="GO" id="GO:0006508">
    <property type="term" value="P:proteolysis"/>
    <property type="evidence" value="ECO:0007669"/>
    <property type="project" value="InterPro"/>
</dbReference>
<evidence type="ECO:0000256" key="1">
    <source>
        <dbReference type="ARBA" id="ARBA00008455"/>
    </source>
</evidence>
<dbReference type="InterPro" id="IPR013128">
    <property type="entry name" value="Peptidase_C1A"/>
</dbReference>
<dbReference type="RefSeq" id="WP_015961181.1">
    <property type="nucleotide sequence ID" value="NC_008639.1"/>
</dbReference>
<evidence type="ECO:0000313" key="4">
    <source>
        <dbReference type="Proteomes" id="UP000008701"/>
    </source>
</evidence>
<dbReference type="SUPFAM" id="SSF54001">
    <property type="entry name" value="Cysteine proteinases"/>
    <property type="match status" value="1"/>
</dbReference>
<dbReference type="SMART" id="SM00645">
    <property type="entry name" value="Pept_C1"/>
    <property type="match status" value="1"/>
</dbReference>
<reference evidence="3 4" key="1">
    <citation type="submission" date="2006-12" db="EMBL/GenBank/DDBJ databases">
        <title>Complete sequence of Chlorobium phaeobacteroides DSM 266.</title>
        <authorList>
            <consortium name="US DOE Joint Genome Institute"/>
            <person name="Copeland A."/>
            <person name="Lucas S."/>
            <person name="Lapidus A."/>
            <person name="Barry K."/>
            <person name="Detter J.C."/>
            <person name="Glavina del Rio T."/>
            <person name="Hammon N."/>
            <person name="Israni S."/>
            <person name="Pitluck S."/>
            <person name="Goltsman E."/>
            <person name="Schmutz J."/>
            <person name="Larimer F."/>
            <person name="Land M."/>
            <person name="Hauser L."/>
            <person name="Mikhailova N."/>
            <person name="Li T."/>
            <person name="Overmann J."/>
            <person name="Bryant D.A."/>
            <person name="Richardson P."/>
        </authorList>
    </citation>
    <scope>NUCLEOTIDE SEQUENCE [LARGE SCALE GENOMIC DNA]</scope>
    <source>
        <strain evidence="3 4">DSM 266</strain>
    </source>
</reference>
<protein>
    <submittedName>
        <fullName evidence="3">Peptidase C1A, papain</fullName>
    </submittedName>
</protein>
<dbReference type="CDD" id="cd02619">
    <property type="entry name" value="Peptidase_C1"/>
    <property type="match status" value="1"/>
</dbReference>
<evidence type="ECO:0000259" key="2">
    <source>
        <dbReference type="SMART" id="SM00645"/>
    </source>
</evidence>
<name>A1BJS7_CHLPD</name>
<dbReference type="OrthoDB" id="3648721at2"/>
<dbReference type="EMBL" id="CP000492">
    <property type="protein sequence ID" value="ABL66654.1"/>
    <property type="molecule type" value="Genomic_DNA"/>
</dbReference>
<dbReference type="STRING" id="290317.Cpha266_2670"/>
<feature type="domain" description="Peptidase C1A papain C-terminal" evidence="2">
    <location>
        <begin position="58"/>
        <end position="295"/>
    </location>
</feature>
<evidence type="ECO:0000313" key="3">
    <source>
        <dbReference type="EMBL" id="ABL66654.1"/>
    </source>
</evidence>
<accession>A1BJS7</accession>
<dbReference type="InterPro" id="IPR038765">
    <property type="entry name" value="Papain-like_cys_pep_sf"/>
</dbReference>
<dbReference type="InterPro" id="IPR000668">
    <property type="entry name" value="Peptidase_C1A_C"/>
</dbReference>
<gene>
    <name evidence="3" type="ordered locus">Cpha266_2670</name>
</gene>
<dbReference type="KEGG" id="cph:Cpha266_2670"/>
<dbReference type="HOGENOM" id="CLU_056603_3_0_10"/>
<dbReference type="Gene3D" id="3.90.70.10">
    <property type="entry name" value="Cysteine proteinases"/>
    <property type="match status" value="1"/>
</dbReference>
<dbReference type="PANTHER" id="PTHR12411">
    <property type="entry name" value="CYSTEINE PROTEASE FAMILY C1-RELATED"/>
    <property type="match status" value="1"/>
</dbReference>
<dbReference type="AlphaFoldDB" id="A1BJS7"/>
<dbReference type="Pfam" id="PF00112">
    <property type="entry name" value="Peptidase_C1"/>
    <property type="match status" value="1"/>
</dbReference>